<accession>A0A0F7SIR4</accession>
<feature type="active site" description="Proton donor" evidence="2">
    <location>
        <position position="52"/>
    </location>
</feature>
<evidence type="ECO:0000256" key="2">
    <source>
        <dbReference type="PIRSR" id="PIRSR000097-1"/>
    </source>
</evidence>
<evidence type="ECO:0000259" key="5">
    <source>
        <dbReference type="Pfam" id="PF00248"/>
    </source>
</evidence>
<dbReference type="InterPro" id="IPR036812">
    <property type="entry name" value="NAD(P)_OxRdtase_dom_sf"/>
</dbReference>
<organism evidence="6">
    <name type="scientific">Phaffia rhodozyma</name>
    <name type="common">Yeast</name>
    <name type="synonym">Xanthophyllomyces dendrorhous</name>
    <dbReference type="NCBI Taxonomy" id="264483"/>
    <lineage>
        <taxon>Eukaryota</taxon>
        <taxon>Fungi</taxon>
        <taxon>Dikarya</taxon>
        <taxon>Basidiomycota</taxon>
        <taxon>Agaricomycotina</taxon>
        <taxon>Tremellomycetes</taxon>
        <taxon>Cystofilobasidiales</taxon>
        <taxon>Mrakiaceae</taxon>
        <taxon>Phaffia</taxon>
    </lineage>
</organism>
<dbReference type="InterPro" id="IPR020471">
    <property type="entry name" value="AKR"/>
</dbReference>
<dbReference type="PROSITE" id="PS00062">
    <property type="entry name" value="ALDOKETO_REDUCTASE_2"/>
    <property type="match status" value="1"/>
</dbReference>
<feature type="binding site" evidence="3">
    <location>
        <position position="110"/>
    </location>
    <ligand>
        <name>substrate</name>
    </ligand>
</feature>
<dbReference type="InterPro" id="IPR023210">
    <property type="entry name" value="NADP_OxRdtase_dom"/>
</dbReference>
<evidence type="ECO:0000256" key="3">
    <source>
        <dbReference type="PIRSR" id="PIRSR000097-2"/>
    </source>
</evidence>
<keyword evidence="1" id="KW-0560">Oxidoreductase</keyword>
<dbReference type="EMBL" id="LN483345">
    <property type="protein sequence ID" value="CDZ98851.1"/>
    <property type="molecule type" value="Genomic_DNA"/>
</dbReference>
<sequence length="262" mass="28942">MALTLQSSIKLSSGYHIPRLGLGVYQNKKDCVSSCVAALKTGYRHIDTALIYRNHTEVGTGVQESGIPRDEIFITSKIVSKDQGYEQTLAKVDQSLNELGVSYIDLFLIHDPLGGSQKRLDTYRALIKSVSDGKVRSIGVSNYGIEHLEELKAANLGIAPAVNQLEIHPYCQLKEIVKYCKENSIEVEAYCPLGRAEYFHDAVIAGIAQKLGKTEAQEDRIISNGSVYDFELSAEQMTALDKLDRGRYGAVSWGGNIIVWKN</sequence>
<dbReference type="Pfam" id="PF00248">
    <property type="entry name" value="Aldo_ket_red"/>
    <property type="match status" value="1"/>
</dbReference>
<evidence type="ECO:0000256" key="4">
    <source>
        <dbReference type="PIRSR" id="PIRSR000097-3"/>
    </source>
</evidence>
<feature type="domain" description="NADP-dependent oxidoreductase" evidence="5">
    <location>
        <begin position="28"/>
        <end position="194"/>
    </location>
</feature>
<dbReference type="PANTHER" id="PTHR43827">
    <property type="entry name" value="2,5-DIKETO-D-GLUCONIC ACID REDUCTASE"/>
    <property type="match status" value="1"/>
</dbReference>
<dbReference type="CDD" id="cd19071">
    <property type="entry name" value="AKR_AKR1-5-like"/>
    <property type="match status" value="1"/>
</dbReference>
<dbReference type="PRINTS" id="PR00069">
    <property type="entry name" value="ALDKETRDTASE"/>
</dbReference>
<dbReference type="GO" id="GO:0016616">
    <property type="term" value="F:oxidoreductase activity, acting on the CH-OH group of donors, NAD or NADP as acceptor"/>
    <property type="evidence" value="ECO:0007669"/>
    <property type="project" value="UniProtKB-ARBA"/>
</dbReference>
<evidence type="ECO:0000313" key="6">
    <source>
        <dbReference type="EMBL" id="CDZ98851.1"/>
    </source>
</evidence>
<evidence type="ECO:0000256" key="1">
    <source>
        <dbReference type="ARBA" id="ARBA00023002"/>
    </source>
</evidence>
<dbReference type="SUPFAM" id="SSF51430">
    <property type="entry name" value="NAD(P)-linked oxidoreductase"/>
    <property type="match status" value="1"/>
</dbReference>
<dbReference type="Gene3D" id="3.20.20.100">
    <property type="entry name" value="NADP-dependent oxidoreductase domain"/>
    <property type="match status" value="1"/>
</dbReference>
<dbReference type="AlphaFoldDB" id="A0A0F7SIR4"/>
<reference evidence="6" key="1">
    <citation type="submission" date="2014-08" db="EMBL/GenBank/DDBJ databases">
        <authorList>
            <person name="Sharma Rahul"/>
            <person name="Thines Marco"/>
        </authorList>
    </citation>
    <scope>NUCLEOTIDE SEQUENCE</scope>
</reference>
<dbReference type="PIRSF" id="PIRSF000097">
    <property type="entry name" value="AKR"/>
    <property type="match status" value="1"/>
</dbReference>
<name>A0A0F7SIR4_PHARH</name>
<dbReference type="FunFam" id="3.20.20.100:FF:000002">
    <property type="entry name" value="2,5-diketo-D-gluconic acid reductase A"/>
    <property type="match status" value="1"/>
</dbReference>
<feature type="site" description="Lowers pKa of active site Tyr" evidence="4">
    <location>
        <position position="77"/>
    </location>
</feature>
<dbReference type="PANTHER" id="PTHR43827:SF13">
    <property type="entry name" value="ALDO_KETO REDUCTASE FAMILY PROTEIN"/>
    <property type="match status" value="1"/>
</dbReference>
<proteinExistence type="predicted"/>
<dbReference type="InterPro" id="IPR018170">
    <property type="entry name" value="Aldo/ket_reductase_CS"/>
</dbReference>
<protein>
    <submittedName>
        <fullName evidence="6">Aldo/keto reductase family proteins</fullName>
    </submittedName>
</protein>